<evidence type="ECO:0000313" key="5">
    <source>
        <dbReference type="Proteomes" id="UP001474421"/>
    </source>
</evidence>
<dbReference type="InterPro" id="IPR000477">
    <property type="entry name" value="RT_dom"/>
</dbReference>
<evidence type="ECO:0000256" key="1">
    <source>
        <dbReference type="ARBA" id="ARBA00010879"/>
    </source>
</evidence>
<dbReference type="EC" id="3.1.26.4" evidence="2"/>
<comment type="caution">
    <text evidence="4">The sequence shown here is derived from an EMBL/GenBank/DDBJ whole genome shotgun (WGS) entry which is preliminary data.</text>
</comment>
<accession>A0AAW1BC35</accession>
<dbReference type="PROSITE" id="PS50878">
    <property type="entry name" value="RT_POL"/>
    <property type="match status" value="1"/>
</dbReference>
<dbReference type="SUPFAM" id="SSF56672">
    <property type="entry name" value="DNA/RNA polymerases"/>
    <property type="match status" value="1"/>
</dbReference>
<dbReference type="Gene3D" id="3.30.420.10">
    <property type="entry name" value="Ribonuclease H-like superfamily/Ribonuclease H"/>
    <property type="match status" value="1"/>
</dbReference>
<evidence type="ECO:0000256" key="2">
    <source>
        <dbReference type="ARBA" id="ARBA00012180"/>
    </source>
</evidence>
<dbReference type="InterPro" id="IPR043128">
    <property type="entry name" value="Rev_trsase/Diguanyl_cyclase"/>
</dbReference>
<name>A0AAW1BC35_CROAD</name>
<dbReference type="InterPro" id="IPR036397">
    <property type="entry name" value="RNaseH_sf"/>
</dbReference>
<dbReference type="Gene3D" id="3.30.70.270">
    <property type="match status" value="1"/>
</dbReference>
<dbReference type="AlphaFoldDB" id="A0AAW1BC35"/>
<dbReference type="InterPro" id="IPR052055">
    <property type="entry name" value="Hepadnavirus_pol/RT"/>
</dbReference>
<keyword evidence="4" id="KW-0378">Hydrolase</keyword>
<dbReference type="GO" id="GO:0003676">
    <property type="term" value="F:nucleic acid binding"/>
    <property type="evidence" value="ECO:0007669"/>
    <property type="project" value="InterPro"/>
</dbReference>
<organism evidence="4 5">
    <name type="scientific">Crotalus adamanteus</name>
    <name type="common">Eastern diamondback rattlesnake</name>
    <dbReference type="NCBI Taxonomy" id="8729"/>
    <lineage>
        <taxon>Eukaryota</taxon>
        <taxon>Metazoa</taxon>
        <taxon>Chordata</taxon>
        <taxon>Craniata</taxon>
        <taxon>Vertebrata</taxon>
        <taxon>Euteleostomi</taxon>
        <taxon>Lepidosauria</taxon>
        <taxon>Squamata</taxon>
        <taxon>Bifurcata</taxon>
        <taxon>Unidentata</taxon>
        <taxon>Episquamata</taxon>
        <taxon>Toxicofera</taxon>
        <taxon>Serpentes</taxon>
        <taxon>Colubroidea</taxon>
        <taxon>Viperidae</taxon>
        <taxon>Crotalinae</taxon>
        <taxon>Crotalus</taxon>
    </lineage>
</organism>
<dbReference type="CDD" id="cd09275">
    <property type="entry name" value="RNase_HI_RT_DIRS1"/>
    <property type="match status" value="1"/>
</dbReference>
<sequence length="411" mass="46776">MGHHYQYRALPFGLSSAPRVFTKVLVVLAAHLRLIPVRIQCSLDDILIQLSSLQAAWSDLTLLIKVLQEHGFSVNFQKSQTVPSTRLLHLGTVIDTLSCQVYLSQERWDSVRTLVLRVRVPSRTLRSLMWWSSPAVTRGSSFKEPARLTLTTDASLFGWGAHLQSQLIQGQWSRTDLKHNINWLELRAIHLALRHFRSRVVRQHVLVLTDNVAAKAHMNRQGGTRSRSLMAEAQLLGSWAETNLASLRAEHMSGEANRQADFLSRMTVDHSEWRLHPDLFAEVSQRFGLPVVDLFASPTNSQVPRFFSWFLSPGSERADALQSPWLGGLLYAFPPHPLIPAIIRKMLQERVVVILMAPYWPWRPWFADLVNLSNSPPWRIPSNWVSLNQGALQHPESQWLQLAAWQLNTGS</sequence>
<keyword evidence="5" id="KW-1185">Reference proteome</keyword>
<comment type="similarity">
    <text evidence="1">Belongs to the beta type-B retroviral polymerase family. HERV class-II K(HML-2) pol subfamily.</text>
</comment>
<evidence type="ECO:0000313" key="4">
    <source>
        <dbReference type="EMBL" id="KAK9399625.1"/>
    </source>
</evidence>
<dbReference type="EMBL" id="JAOTOJ010000006">
    <property type="protein sequence ID" value="KAK9399625.1"/>
    <property type="molecule type" value="Genomic_DNA"/>
</dbReference>
<protein>
    <recommendedName>
        <fullName evidence="2">ribonuclease H</fullName>
        <ecNumber evidence="2">3.1.26.4</ecNumber>
    </recommendedName>
</protein>
<dbReference type="GO" id="GO:0006259">
    <property type="term" value="P:DNA metabolic process"/>
    <property type="evidence" value="ECO:0007669"/>
    <property type="project" value="UniProtKB-ARBA"/>
</dbReference>
<dbReference type="GO" id="GO:0004523">
    <property type="term" value="F:RNA-DNA hybrid ribonuclease activity"/>
    <property type="evidence" value="ECO:0007669"/>
    <property type="project" value="UniProtKB-EC"/>
</dbReference>
<proteinExistence type="inferred from homology"/>
<evidence type="ECO:0000259" key="3">
    <source>
        <dbReference type="PROSITE" id="PS50878"/>
    </source>
</evidence>
<dbReference type="PANTHER" id="PTHR33050">
    <property type="entry name" value="REVERSE TRANSCRIPTASE DOMAIN-CONTAINING PROTEIN"/>
    <property type="match status" value="1"/>
</dbReference>
<dbReference type="Pfam" id="PF00078">
    <property type="entry name" value="RVT_1"/>
    <property type="match status" value="1"/>
</dbReference>
<feature type="domain" description="Reverse transcriptase" evidence="3">
    <location>
        <begin position="1"/>
        <end position="94"/>
    </location>
</feature>
<dbReference type="Proteomes" id="UP001474421">
    <property type="component" value="Unassembled WGS sequence"/>
</dbReference>
<gene>
    <name evidence="4" type="ORF">NXF25_012644</name>
</gene>
<dbReference type="InterPro" id="IPR043502">
    <property type="entry name" value="DNA/RNA_pol_sf"/>
</dbReference>
<dbReference type="PANTHER" id="PTHR33050:SF7">
    <property type="entry name" value="RIBONUCLEASE H"/>
    <property type="match status" value="1"/>
</dbReference>
<reference evidence="4 5" key="1">
    <citation type="journal article" date="2024" name="Proc. Natl. Acad. Sci. U.S.A.">
        <title>The genetic regulatory architecture and epigenomic basis for age-related changes in rattlesnake venom.</title>
        <authorList>
            <person name="Hogan M.P."/>
            <person name="Holding M.L."/>
            <person name="Nystrom G.S."/>
            <person name="Colston T.J."/>
            <person name="Bartlett D.A."/>
            <person name="Mason A.J."/>
            <person name="Ellsworth S.A."/>
            <person name="Rautsaw R.M."/>
            <person name="Lawrence K.C."/>
            <person name="Strickland J.L."/>
            <person name="He B."/>
            <person name="Fraser P."/>
            <person name="Margres M.J."/>
            <person name="Gilbert D.M."/>
            <person name="Gibbs H.L."/>
            <person name="Parkinson C.L."/>
            <person name="Rokyta D.R."/>
        </authorList>
    </citation>
    <scope>NUCLEOTIDE SEQUENCE [LARGE SCALE GENOMIC DNA]</scope>
    <source>
        <strain evidence="4">DRR0105</strain>
    </source>
</reference>